<reference evidence="2" key="1">
    <citation type="submission" date="2021-02" db="EMBL/GenBank/DDBJ databases">
        <authorList>
            <person name="Syme A R."/>
            <person name="Syme A R."/>
            <person name="Moolhuijzen P."/>
        </authorList>
    </citation>
    <scope>NUCLEOTIDE SEQUENCE</scope>
    <source>
        <strain evidence="2">W1-1</strain>
    </source>
</reference>
<dbReference type="EMBL" id="HG992982">
    <property type="protein sequence ID" value="CAE7186397.1"/>
    <property type="molecule type" value="Genomic_DNA"/>
</dbReference>
<dbReference type="InterPro" id="IPR005146">
    <property type="entry name" value="B3/B4_tRNA-bd"/>
</dbReference>
<dbReference type="GO" id="GO:0003723">
    <property type="term" value="F:RNA binding"/>
    <property type="evidence" value="ECO:0007669"/>
    <property type="project" value="InterPro"/>
</dbReference>
<name>A0A6S6W677_9PLEO</name>
<gene>
    <name evidence="2" type="ORF">PTTW11_06962</name>
</gene>
<dbReference type="GO" id="GO:0004826">
    <property type="term" value="F:phenylalanine-tRNA ligase activity"/>
    <property type="evidence" value="ECO:0007669"/>
    <property type="project" value="InterPro"/>
</dbReference>
<dbReference type="PANTHER" id="PTHR39209:SF2">
    <property type="entry name" value="CYTOPLASMIC PROTEIN"/>
    <property type="match status" value="1"/>
</dbReference>
<sequence>MNSLETLRRVNAGLPRVNRLTDIYNGISIKHQIPLGGEDIDKYNGSPILRRAKGDEQFETMSGGEVAIEYPTPGEDVWCGDKGVTCRR</sequence>
<dbReference type="PANTHER" id="PTHR39209">
    <property type="match status" value="1"/>
</dbReference>
<accession>A0A6S6W677</accession>
<evidence type="ECO:0000313" key="2">
    <source>
        <dbReference type="EMBL" id="CAE7186397.1"/>
    </source>
</evidence>
<dbReference type="Proteomes" id="UP000472372">
    <property type="component" value="Chromosome 6"/>
</dbReference>
<dbReference type="Gene3D" id="3.50.40.10">
    <property type="entry name" value="Phenylalanyl-trna Synthetase, Chain B, domain 3"/>
    <property type="match status" value="1"/>
</dbReference>
<dbReference type="AlphaFoldDB" id="A0A6S6W677"/>
<dbReference type="SUPFAM" id="SSF56037">
    <property type="entry name" value="PheT/TilS domain"/>
    <property type="match status" value="1"/>
</dbReference>
<protein>
    <submittedName>
        <fullName evidence="2">B3 B4 tRNA-binding domain-containing protein</fullName>
    </submittedName>
</protein>
<dbReference type="Pfam" id="PF03483">
    <property type="entry name" value="B3_4"/>
    <property type="match status" value="1"/>
</dbReference>
<dbReference type="InterPro" id="IPR020825">
    <property type="entry name" value="Phe-tRNA_synthase-like_B3/B4"/>
</dbReference>
<organism evidence="2 3">
    <name type="scientific">Pyrenophora teres f. teres</name>
    <dbReference type="NCBI Taxonomy" id="97479"/>
    <lineage>
        <taxon>Eukaryota</taxon>
        <taxon>Fungi</taxon>
        <taxon>Dikarya</taxon>
        <taxon>Ascomycota</taxon>
        <taxon>Pezizomycotina</taxon>
        <taxon>Dothideomycetes</taxon>
        <taxon>Pleosporomycetidae</taxon>
        <taxon>Pleosporales</taxon>
        <taxon>Pleosporineae</taxon>
        <taxon>Pleosporaceae</taxon>
        <taxon>Pyrenophora</taxon>
    </lineage>
</organism>
<proteinExistence type="predicted"/>
<feature type="domain" description="B3/B4 tRNA-binding" evidence="1">
    <location>
        <begin position="11"/>
        <end position="85"/>
    </location>
</feature>
<evidence type="ECO:0000313" key="3">
    <source>
        <dbReference type="Proteomes" id="UP000472372"/>
    </source>
</evidence>
<evidence type="ECO:0000259" key="1">
    <source>
        <dbReference type="Pfam" id="PF03483"/>
    </source>
</evidence>